<accession>A0A642V891</accession>
<evidence type="ECO:0000313" key="3">
    <source>
        <dbReference type="Proteomes" id="UP000761534"/>
    </source>
</evidence>
<protein>
    <submittedName>
        <fullName evidence="2">Uncharacterized protein</fullName>
    </submittedName>
</protein>
<reference evidence="2" key="1">
    <citation type="journal article" date="2019" name="G3 (Bethesda)">
        <title>Genome Assemblies of Two Rare Opportunistic Yeast Pathogens: Diutina rugosa (syn. Candida rugosa) and Trichomonascus ciferrii (syn. Candida ciferrii).</title>
        <authorList>
            <person name="Mixao V."/>
            <person name="Saus E."/>
            <person name="Hansen A.P."/>
            <person name="Lass-Florl C."/>
            <person name="Gabaldon T."/>
        </authorList>
    </citation>
    <scope>NUCLEOTIDE SEQUENCE</scope>
    <source>
        <strain evidence="2">CBS 4856</strain>
    </source>
</reference>
<evidence type="ECO:0000256" key="1">
    <source>
        <dbReference type="SAM" id="MobiDB-lite"/>
    </source>
</evidence>
<dbReference type="EMBL" id="SWFS01000131">
    <property type="protein sequence ID" value="KAA8915929.1"/>
    <property type="molecule type" value="Genomic_DNA"/>
</dbReference>
<comment type="caution">
    <text evidence="2">The sequence shown here is derived from an EMBL/GenBank/DDBJ whole genome shotgun (WGS) entry which is preliminary data.</text>
</comment>
<dbReference type="VEuPathDB" id="FungiDB:TRICI_001943"/>
<feature type="region of interest" description="Disordered" evidence="1">
    <location>
        <begin position="40"/>
        <end position="61"/>
    </location>
</feature>
<evidence type="ECO:0000313" key="2">
    <source>
        <dbReference type="EMBL" id="KAA8915929.1"/>
    </source>
</evidence>
<sequence length="103" mass="11440">MSKTYYDLLLWLILNLRSSTQYLRFETGLGPILGEADPGGLGACPQENGESYTPRPPGSASPRLGIKDLLRPIIMVGPGSEEFSRKQKAINWSQLNIYDSKRV</sequence>
<gene>
    <name evidence="2" type="ORF">TRICI_001943</name>
</gene>
<dbReference type="Proteomes" id="UP000761534">
    <property type="component" value="Unassembled WGS sequence"/>
</dbReference>
<organism evidence="2 3">
    <name type="scientific">Trichomonascus ciferrii</name>
    <dbReference type="NCBI Taxonomy" id="44093"/>
    <lineage>
        <taxon>Eukaryota</taxon>
        <taxon>Fungi</taxon>
        <taxon>Dikarya</taxon>
        <taxon>Ascomycota</taxon>
        <taxon>Saccharomycotina</taxon>
        <taxon>Dipodascomycetes</taxon>
        <taxon>Dipodascales</taxon>
        <taxon>Trichomonascaceae</taxon>
        <taxon>Trichomonascus</taxon>
        <taxon>Trichomonascus ciferrii complex</taxon>
    </lineage>
</organism>
<proteinExistence type="predicted"/>
<keyword evidence="3" id="KW-1185">Reference proteome</keyword>
<dbReference type="AlphaFoldDB" id="A0A642V891"/>
<name>A0A642V891_9ASCO</name>